<dbReference type="Proteomes" id="UP000014760">
    <property type="component" value="Unassembled WGS sequence"/>
</dbReference>
<dbReference type="PROSITE" id="PS50235">
    <property type="entry name" value="USP_3"/>
    <property type="match status" value="1"/>
</dbReference>
<dbReference type="Gene3D" id="3.90.70.10">
    <property type="entry name" value="Cysteine proteinases"/>
    <property type="match status" value="1"/>
</dbReference>
<reference evidence="4 6" key="2">
    <citation type="journal article" date="2013" name="Nature">
        <title>Insights into bilaterian evolution from three spiralian genomes.</title>
        <authorList>
            <person name="Simakov O."/>
            <person name="Marletaz F."/>
            <person name="Cho S.J."/>
            <person name="Edsinger-Gonzales E."/>
            <person name="Havlak P."/>
            <person name="Hellsten U."/>
            <person name="Kuo D.H."/>
            <person name="Larsson T."/>
            <person name="Lv J."/>
            <person name="Arendt D."/>
            <person name="Savage R."/>
            <person name="Osoegawa K."/>
            <person name="de Jong P."/>
            <person name="Grimwood J."/>
            <person name="Chapman J.A."/>
            <person name="Shapiro H."/>
            <person name="Aerts A."/>
            <person name="Otillar R.P."/>
            <person name="Terry A.Y."/>
            <person name="Boore J.L."/>
            <person name="Grigoriev I.V."/>
            <person name="Lindberg D.R."/>
            <person name="Seaver E.C."/>
            <person name="Weisblat D.A."/>
            <person name="Putnam N.H."/>
            <person name="Rokhsar D.S."/>
        </authorList>
    </citation>
    <scope>NUCLEOTIDE SEQUENCE</scope>
    <source>
        <strain evidence="4 6">I ESC-2004</strain>
    </source>
</reference>
<reference evidence="5" key="3">
    <citation type="submission" date="2015-06" db="UniProtKB">
        <authorList>
            <consortium name="EnsemblMetazoa"/>
        </authorList>
    </citation>
    <scope>IDENTIFICATION</scope>
</reference>
<dbReference type="SUPFAM" id="SSF54001">
    <property type="entry name" value="Cysteine proteinases"/>
    <property type="match status" value="1"/>
</dbReference>
<evidence type="ECO:0000313" key="4">
    <source>
        <dbReference type="EMBL" id="ELU08706.1"/>
    </source>
</evidence>
<protein>
    <recommendedName>
        <fullName evidence="3">USP domain-containing protein</fullName>
    </recommendedName>
</protein>
<keyword evidence="6" id="KW-1185">Reference proteome</keyword>
<dbReference type="OrthoDB" id="205782at2759"/>
<accession>R7UZ64</accession>
<dbReference type="PANTHER" id="PTHR22975">
    <property type="entry name" value="UBIQUITIN SPECIFIC PROTEINASE"/>
    <property type="match status" value="1"/>
</dbReference>
<dbReference type="AlphaFoldDB" id="R7UZ64"/>
<dbReference type="EMBL" id="KB298831">
    <property type="protein sequence ID" value="ELU08706.1"/>
    <property type="molecule type" value="Genomic_DNA"/>
</dbReference>
<dbReference type="STRING" id="283909.R7UZ64"/>
<dbReference type="EMBL" id="AMQN01006635">
    <property type="status" value="NOT_ANNOTATED_CDS"/>
    <property type="molecule type" value="Genomic_DNA"/>
</dbReference>
<dbReference type="EnsemblMetazoa" id="CapteT136564">
    <property type="protein sequence ID" value="CapteP136564"/>
    <property type="gene ID" value="CapteG136564"/>
</dbReference>
<evidence type="ECO:0000313" key="5">
    <source>
        <dbReference type="EnsemblMetazoa" id="CapteP136564"/>
    </source>
</evidence>
<dbReference type="GO" id="GO:0004843">
    <property type="term" value="F:cysteine-type deubiquitinase activity"/>
    <property type="evidence" value="ECO:0007669"/>
    <property type="project" value="InterPro"/>
</dbReference>
<dbReference type="InterPro" id="IPR028889">
    <property type="entry name" value="USP"/>
</dbReference>
<evidence type="ECO:0000259" key="3">
    <source>
        <dbReference type="PROSITE" id="PS50235"/>
    </source>
</evidence>
<evidence type="ECO:0000313" key="6">
    <source>
        <dbReference type="Proteomes" id="UP000014760"/>
    </source>
</evidence>
<proteinExistence type="predicted"/>
<feature type="domain" description="USP" evidence="3">
    <location>
        <begin position="25"/>
        <end position="344"/>
    </location>
</feature>
<keyword evidence="1" id="KW-0833">Ubl conjugation pathway</keyword>
<dbReference type="InterPro" id="IPR052398">
    <property type="entry name" value="Ubiquitin_hydrolase_53/54"/>
</dbReference>
<dbReference type="Pfam" id="PF00443">
    <property type="entry name" value="UCH"/>
    <property type="match status" value="1"/>
</dbReference>
<dbReference type="OMA" id="CCISRSA"/>
<dbReference type="InterPro" id="IPR038765">
    <property type="entry name" value="Papain-like_cys_pep_sf"/>
</dbReference>
<name>R7UZ64_CAPTE</name>
<gene>
    <name evidence="4" type="ORF">CAPTEDRAFT_136564</name>
</gene>
<dbReference type="InterPro" id="IPR001394">
    <property type="entry name" value="Peptidase_C19_UCH"/>
</dbReference>
<reference evidence="6" key="1">
    <citation type="submission" date="2012-12" db="EMBL/GenBank/DDBJ databases">
        <authorList>
            <person name="Hellsten U."/>
            <person name="Grimwood J."/>
            <person name="Chapman J.A."/>
            <person name="Shapiro H."/>
            <person name="Aerts A."/>
            <person name="Otillar R.P."/>
            <person name="Terry A.Y."/>
            <person name="Boore J.L."/>
            <person name="Simakov O."/>
            <person name="Marletaz F."/>
            <person name="Cho S.-J."/>
            <person name="Edsinger-Gonzales E."/>
            <person name="Havlak P."/>
            <person name="Kuo D.-H."/>
            <person name="Larsson T."/>
            <person name="Lv J."/>
            <person name="Arendt D."/>
            <person name="Savage R."/>
            <person name="Osoegawa K."/>
            <person name="de Jong P."/>
            <person name="Lindberg D.R."/>
            <person name="Seaver E.C."/>
            <person name="Weisblat D.A."/>
            <person name="Putnam N.H."/>
            <person name="Grigoriev I.V."/>
            <person name="Rokhsar D.S."/>
        </authorList>
    </citation>
    <scope>NUCLEOTIDE SEQUENCE</scope>
    <source>
        <strain evidence="6">I ESC-2004</strain>
    </source>
</reference>
<keyword evidence="2" id="KW-0378">Hydrolase</keyword>
<evidence type="ECO:0000256" key="2">
    <source>
        <dbReference type="ARBA" id="ARBA00022801"/>
    </source>
</evidence>
<dbReference type="HOGENOM" id="CLU_033868_0_0_1"/>
<sequence>MSANCWPPQHPGWNPRMSISISNTKGLLNAPGENNCFLNSAVQVLWHLDVFRRSFRMMSGHACMGNSCIFCALKVIFTQFQFSDNAALPSDSLRKALAKTFADQQRFQLGLMDDAAECFEKMLLRIHFHLAHPHSEDACTAQHCIPHRKFGMSITEQIICECGAASEPFSFTQMVHYVSTSTLVSQLQQTKSPCNFGSVLRLASSDGSELKTCPGNCGRQNVHVRRSLTNSPEVVSVGLIWDSDHPSLTHINDVLRAIGTSLSLAQLYHSVPDPHRADACPLQLVGVVCYYGKHYSTFFFHSKTNTWLSFDDANVQELDPYWESVVEKCSQGHYQPLLLLFADPNSVPVSTETAHQNTFILDSSQYTGASLGTHLRCLISKEGREGGGLCTLEVILLGSGSLIH</sequence>
<dbReference type="GO" id="GO:0016579">
    <property type="term" value="P:protein deubiquitination"/>
    <property type="evidence" value="ECO:0007669"/>
    <property type="project" value="InterPro"/>
</dbReference>
<organism evidence="4">
    <name type="scientific">Capitella teleta</name>
    <name type="common">Polychaete worm</name>
    <dbReference type="NCBI Taxonomy" id="283909"/>
    <lineage>
        <taxon>Eukaryota</taxon>
        <taxon>Metazoa</taxon>
        <taxon>Spiralia</taxon>
        <taxon>Lophotrochozoa</taxon>
        <taxon>Annelida</taxon>
        <taxon>Polychaeta</taxon>
        <taxon>Sedentaria</taxon>
        <taxon>Scolecida</taxon>
        <taxon>Capitellidae</taxon>
        <taxon>Capitella</taxon>
    </lineage>
</organism>
<dbReference type="PANTHER" id="PTHR22975:SF9">
    <property type="entry name" value="ECHINUS SPLICE FORM 3"/>
    <property type="match status" value="1"/>
</dbReference>
<evidence type="ECO:0000256" key="1">
    <source>
        <dbReference type="ARBA" id="ARBA00022786"/>
    </source>
</evidence>
<dbReference type="CDD" id="cd02257">
    <property type="entry name" value="Peptidase_C19"/>
    <property type="match status" value="1"/>
</dbReference>